<dbReference type="AlphaFoldDB" id="A0AAX2H297"/>
<accession>A0AAX2H297</accession>
<evidence type="ECO:0000313" key="2">
    <source>
        <dbReference type="EMBL" id="SNV17066.1"/>
    </source>
</evidence>
<evidence type="ECO:0000313" key="4">
    <source>
        <dbReference type="Proteomes" id="UP000215539"/>
    </source>
</evidence>
<organism evidence="2 4">
    <name type="scientific">Capnocytophaga haemolytica</name>
    <dbReference type="NCBI Taxonomy" id="45243"/>
    <lineage>
        <taxon>Bacteria</taxon>
        <taxon>Pseudomonadati</taxon>
        <taxon>Bacteroidota</taxon>
        <taxon>Flavobacteriia</taxon>
        <taxon>Flavobacteriales</taxon>
        <taxon>Flavobacteriaceae</taxon>
        <taxon>Capnocytophaga</taxon>
    </lineage>
</organism>
<keyword evidence="3" id="KW-1185">Reference proteome</keyword>
<reference evidence="2 4" key="2">
    <citation type="submission" date="2017-06" db="EMBL/GenBank/DDBJ databases">
        <authorList>
            <consortium name="Pathogen Informatics"/>
        </authorList>
    </citation>
    <scope>NUCLEOTIDE SEQUENCE [LARGE SCALE GENOMIC DNA]</scope>
    <source>
        <strain evidence="2 4">NCTC12947</strain>
    </source>
</reference>
<evidence type="ECO:0008006" key="5">
    <source>
        <dbReference type="Google" id="ProtNLM"/>
    </source>
</evidence>
<dbReference type="KEGG" id="chg:AXF12_08585"/>
<reference evidence="1 3" key="1">
    <citation type="submission" date="2016-02" db="EMBL/GenBank/DDBJ databases">
        <authorList>
            <person name="Holder M.E."/>
            <person name="Ajami N.J."/>
            <person name="Petrosino J.F."/>
        </authorList>
    </citation>
    <scope>NUCLEOTIDE SEQUENCE [LARGE SCALE GENOMIC DNA]</scope>
    <source>
        <strain evidence="1 3">CCUG 32990</strain>
    </source>
</reference>
<evidence type="ECO:0000313" key="3">
    <source>
        <dbReference type="Proteomes" id="UP000065822"/>
    </source>
</evidence>
<gene>
    <name evidence="1" type="ORF">AXF12_08585</name>
    <name evidence="2" type="ORF">SAMEA44541418_02448</name>
</gene>
<dbReference type="Proteomes" id="UP000065822">
    <property type="component" value="Chromosome"/>
</dbReference>
<name>A0AAX2H297_9FLAO</name>
<dbReference type="EMBL" id="CP014227">
    <property type="protein sequence ID" value="AMD85562.1"/>
    <property type="molecule type" value="Genomic_DNA"/>
</dbReference>
<sequence length="189" mass="21361">MVHYIKITESLPKVTDCSTETLVEYITMLQSVGFEGIDLSEVEEGKLSETEREQKRLIVKLPLIENCEAILDEIGSLQAKGVHHIVLQEGANRVGERSLCELFGQLKQCYSNIAFALQLSFSEDWHHKVTATCQVGCDHYYSTTRACQIHSPYIPTEKLVSLLQKLQLSTHINLLAFESAYNEAKRLFG</sequence>
<proteinExistence type="predicted"/>
<dbReference type="EMBL" id="LT906449">
    <property type="protein sequence ID" value="SNV17066.1"/>
    <property type="molecule type" value="Genomic_DNA"/>
</dbReference>
<protein>
    <recommendedName>
        <fullName evidence="5">Xylose isomerase-like TIM barrel domain-containing protein</fullName>
    </recommendedName>
</protein>
<dbReference type="RefSeq" id="WP_066430269.1">
    <property type="nucleotide sequence ID" value="NZ_CP014227.1"/>
</dbReference>
<dbReference type="Proteomes" id="UP000215539">
    <property type="component" value="Chromosome 1"/>
</dbReference>
<evidence type="ECO:0000313" key="1">
    <source>
        <dbReference type="EMBL" id="AMD85562.1"/>
    </source>
</evidence>